<gene>
    <name evidence="2" type="primary">LOC142168131</name>
</gene>
<dbReference type="RefSeq" id="XP_075084892.1">
    <property type="nucleotide sequence ID" value="XM_075228791.1"/>
</dbReference>
<reference evidence="2" key="2">
    <citation type="submission" date="2025-08" db="UniProtKB">
        <authorList>
            <consortium name="RefSeq"/>
        </authorList>
    </citation>
    <scope>IDENTIFICATION</scope>
    <source>
        <tissue evidence="2">Leaf</tissue>
    </source>
</reference>
<sequence>MVLVLVYVDDLLISGNCPQLILQTRSDLQLKFNMKDLDTENDNLLTDASQHQRLIGRLLYLTMTRVDIAFAVQVLSQIMHKPKQSHLEVVLRVVRYIKSTLGLGLLMTSEGSGKLEAFFYSDWEGCLQSRKYVTGYLVKLGSALIS</sequence>
<name>A0AC58SIU2_TOBAC</name>
<keyword evidence="1" id="KW-1185">Reference proteome</keyword>
<accession>A0AC58SIU2</accession>
<proteinExistence type="predicted"/>
<dbReference type="Proteomes" id="UP000790787">
    <property type="component" value="Chromosome 13"/>
</dbReference>
<evidence type="ECO:0000313" key="1">
    <source>
        <dbReference type="Proteomes" id="UP000790787"/>
    </source>
</evidence>
<reference evidence="1" key="1">
    <citation type="journal article" date="2014" name="Nat. Commun.">
        <title>The tobacco genome sequence and its comparison with those of tomato and potato.</title>
        <authorList>
            <person name="Sierro N."/>
            <person name="Battey J.N."/>
            <person name="Ouadi S."/>
            <person name="Bakaher N."/>
            <person name="Bovet L."/>
            <person name="Willig A."/>
            <person name="Goepfert S."/>
            <person name="Peitsch M.C."/>
            <person name="Ivanov N.V."/>
        </authorList>
    </citation>
    <scope>NUCLEOTIDE SEQUENCE [LARGE SCALE GENOMIC DNA]</scope>
</reference>
<protein>
    <submittedName>
        <fullName evidence="2">Mitochondrial protein AtMg00240</fullName>
    </submittedName>
</protein>
<evidence type="ECO:0000313" key="2">
    <source>
        <dbReference type="RefSeq" id="XP_075084892.1"/>
    </source>
</evidence>
<organism evidence="1 2">
    <name type="scientific">Nicotiana tabacum</name>
    <name type="common">Common tobacco</name>
    <dbReference type="NCBI Taxonomy" id="4097"/>
    <lineage>
        <taxon>Eukaryota</taxon>
        <taxon>Viridiplantae</taxon>
        <taxon>Streptophyta</taxon>
        <taxon>Embryophyta</taxon>
        <taxon>Tracheophyta</taxon>
        <taxon>Spermatophyta</taxon>
        <taxon>Magnoliopsida</taxon>
        <taxon>eudicotyledons</taxon>
        <taxon>Gunneridae</taxon>
        <taxon>Pentapetalae</taxon>
        <taxon>asterids</taxon>
        <taxon>lamiids</taxon>
        <taxon>Solanales</taxon>
        <taxon>Solanaceae</taxon>
        <taxon>Nicotianoideae</taxon>
        <taxon>Nicotianeae</taxon>
        <taxon>Nicotiana</taxon>
    </lineage>
</organism>